<dbReference type="AlphaFoldDB" id="A0A6S6TA30"/>
<dbReference type="EMBL" id="CACVAZ010000073">
    <property type="protein sequence ID" value="CAA6812240.1"/>
    <property type="molecule type" value="Genomic_DNA"/>
</dbReference>
<evidence type="ECO:0000313" key="1">
    <source>
        <dbReference type="EMBL" id="CAA6812240.1"/>
    </source>
</evidence>
<sequence>MSHYKIMIIIIGLFFSACTLSSTTNHSSIEEPPAPVVSAMVIPITREGTLESGNKNMGRVSVGEGDSQNVTIEDHSYRVVGSEAELKTLLGVNTYVVLPHNFSSETDTKSDAYLRYERVLTLIQRLDKVEVERNGEVSAFYDDENIFVLFSSLKDEPITLKNYDYALSNKVLKFFKKAYGNSLFREDGPYLITSIKNIWNEEEDFSFMYVNLSNFNKSAVDEIIGAYKERLINRGIDEVTTFEKWHAGLLSFITNFGTDIKIFQTAVAGGFD</sequence>
<organism evidence="1">
    <name type="scientific">uncultured Sulfurovum sp</name>
    <dbReference type="NCBI Taxonomy" id="269237"/>
    <lineage>
        <taxon>Bacteria</taxon>
        <taxon>Pseudomonadati</taxon>
        <taxon>Campylobacterota</taxon>
        <taxon>Epsilonproteobacteria</taxon>
        <taxon>Campylobacterales</taxon>
        <taxon>Sulfurovaceae</taxon>
        <taxon>Sulfurovum</taxon>
        <taxon>environmental samples</taxon>
    </lineage>
</organism>
<accession>A0A6S6TA30</accession>
<proteinExistence type="predicted"/>
<name>A0A6S6TA30_9BACT</name>
<reference evidence="1" key="1">
    <citation type="submission" date="2020-01" db="EMBL/GenBank/DDBJ databases">
        <authorList>
            <person name="Meier V. D."/>
            <person name="Meier V D."/>
        </authorList>
    </citation>
    <scope>NUCLEOTIDE SEQUENCE</scope>
    <source>
        <strain evidence="1">HLG_WM_MAG_02</strain>
    </source>
</reference>
<protein>
    <submittedName>
        <fullName evidence="1">Uncharacterized protein</fullName>
    </submittedName>
</protein>
<dbReference type="PROSITE" id="PS51257">
    <property type="entry name" value="PROKAR_LIPOPROTEIN"/>
    <property type="match status" value="1"/>
</dbReference>
<gene>
    <name evidence="1" type="ORF">HELGO_WM15453</name>
</gene>